<reference evidence="1" key="1">
    <citation type="submission" date="2021-01" db="EMBL/GenBank/DDBJ databases">
        <authorList>
            <person name="Corre E."/>
            <person name="Pelletier E."/>
            <person name="Niang G."/>
            <person name="Scheremetjew M."/>
            <person name="Finn R."/>
            <person name="Kale V."/>
            <person name="Holt S."/>
            <person name="Cochrane G."/>
            <person name="Meng A."/>
            <person name="Brown T."/>
            <person name="Cohen L."/>
        </authorList>
    </citation>
    <scope>NUCLEOTIDE SEQUENCE</scope>
    <source>
        <strain evidence="1">CCMP1594</strain>
    </source>
</reference>
<dbReference type="AlphaFoldDB" id="A0A7S4FQ74"/>
<gene>
    <name evidence="1" type="ORF">EGYM00163_LOCUS17572</name>
</gene>
<sequence length="102" mass="11199">MDKFFHFSSQTKREPPTAVGYSTTAVGYPPTAVGCSSSAVQLCTQILSWLLDGPSFFVSILIQQPPRQESKEHSRKHLSSAVSRKSFAHRVGTAICCILSIR</sequence>
<accession>A0A7S4FQ74</accession>
<protein>
    <submittedName>
        <fullName evidence="1">Uncharacterized protein</fullName>
    </submittedName>
</protein>
<proteinExistence type="predicted"/>
<dbReference type="PROSITE" id="PS51257">
    <property type="entry name" value="PROKAR_LIPOPROTEIN"/>
    <property type="match status" value="1"/>
</dbReference>
<name>A0A7S4FQ74_9EUGL</name>
<dbReference type="EMBL" id="HBJA01049643">
    <property type="protein sequence ID" value="CAE0806444.1"/>
    <property type="molecule type" value="Transcribed_RNA"/>
</dbReference>
<evidence type="ECO:0000313" key="1">
    <source>
        <dbReference type="EMBL" id="CAE0806444.1"/>
    </source>
</evidence>
<organism evidence="1">
    <name type="scientific">Eutreptiella gymnastica</name>
    <dbReference type="NCBI Taxonomy" id="73025"/>
    <lineage>
        <taxon>Eukaryota</taxon>
        <taxon>Discoba</taxon>
        <taxon>Euglenozoa</taxon>
        <taxon>Euglenida</taxon>
        <taxon>Spirocuta</taxon>
        <taxon>Euglenophyceae</taxon>
        <taxon>Eutreptiales</taxon>
        <taxon>Eutreptiaceae</taxon>
        <taxon>Eutreptiella</taxon>
    </lineage>
</organism>